<comment type="similarity">
    <text evidence="2">Belongs to the amino acid/polyamine transporter 2 family.</text>
</comment>
<dbReference type="Proteomes" id="UP000070444">
    <property type="component" value="Unassembled WGS sequence"/>
</dbReference>
<dbReference type="OrthoDB" id="40134at2759"/>
<feature type="transmembrane region" description="Helical" evidence="8">
    <location>
        <begin position="283"/>
        <end position="308"/>
    </location>
</feature>
<feature type="transmembrane region" description="Helical" evidence="8">
    <location>
        <begin position="27"/>
        <end position="46"/>
    </location>
</feature>
<feature type="transmembrane region" description="Helical" evidence="8">
    <location>
        <begin position="52"/>
        <end position="72"/>
    </location>
</feature>
<gene>
    <name evidence="10" type="ORF">CONCODRAFT_78507</name>
</gene>
<dbReference type="GO" id="GO:0005774">
    <property type="term" value="C:vacuolar membrane"/>
    <property type="evidence" value="ECO:0007669"/>
    <property type="project" value="TreeGrafter"/>
</dbReference>
<feature type="transmembrane region" description="Helical" evidence="8">
    <location>
        <begin position="388"/>
        <end position="413"/>
    </location>
</feature>
<keyword evidence="4 8" id="KW-0812">Transmembrane</keyword>
<feature type="transmembrane region" description="Helical" evidence="8">
    <location>
        <begin position="355"/>
        <end position="376"/>
    </location>
</feature>
<dbReference type="Pfam" id="PF01490">
    <property type="entry name" value="Aa_trans"/>
    <property type="match status" value="1"/>
</dbReference>
<dbReference type="STRING" id="796925.A0A137P7X1"/>
<keyword evidence="3" id="KW-0813">Transport</keyword>
<keyword evidence="6 8" id="KW-1133">Transmembrane helix</keyword>
<feature type="transmembrane region" description="Helical" evidence="8">
    <location>
        <begin position="240"/>
        <end position="263"/>
    </location>
</feature>
<evidence type="ECO:0000313" key="10">
    <source>
        <dbReference type="EMBL" id="KXN71113.1"/>
    </source>
</evidence>
<dbReference type="GO" id="GO:0015179">
    <property type="term" value="F:L-amino acid transmembrane transporter activity"/>
    <property type="evidence" value="ECO:0007669"/>
    <property type="project" value="TreeGrafter"/>
</dbReference>
<proteinExistence type="inferred from homology"/>
<sequence>MSDKKETFEIAEAGSSEHIKHGTGSSIGAYFTILCALAGTGTLGLPQAVAKSGWVGVLLIILGALFAIYTGLKLVQVIDKKADAKIETYPDVGAAAFGLPGRILVQFCQYTIIGGGVTLYMVYSGGVMKNLALINGTEISIKYLIIVAGVIIWIPLVTFKKIQEVFFIGVFGALATLVAVILVVVLGFIDLSKFESHGAFDDVVWENVPLSLSTICFAYGGTVVFPQVYRSMAKPQQWPVVVTTSTLSAFAFYVLTAVVGYYVYGREVKSPIFESLPKGAPNLAGQVLMMIHVLAAGVIFLCSLSLELERYFKITVEHMGRGKEFAIRAVARTSILALLVLIGCFVPYFGDLMSLVGAFSECMLVFVVPLTCHLKIFGIRGRPIYEYVWIAILYVVAAVCVVMGTIDAIKALIHDVKTNPV</sequence>
<keyword evidence="11" id="KW-1185">Reference proteome</keyword>
<feature type="transmembrane region" description="Helical" evidence="8">
    <location>
        <begin position="166"/>
        <end position="189"/>
    </location>
</feature>
<feature type="domain" description="Amino acid transporter transmembrane" evidence="9">
    <location>
        <begin position="23"/>
        <end position="406"/>
    </location>
</feature>
<dbReference type="Gene3D" id="1.20.1740.10">
    <property type="entry name" value="Amino acid/polyamine transporter I"/>
    <property type="match status" value="1"/>
</dbReference>
<protein>
    <recommendedName>
        <fullName evidence="9">Amino acid transporter transmembrane domain-containing protein</fullName>
    </recommendedName>
</protein>
<dbReference type="OMA" id="QEFDNEP"/>
<dbReference type="PANTHER" id="PTHR22950:SF692">
    <property type="entry name" value="TRANSMEMBRANE AMINO ACID TRANSPORTER FAMILY PROTEIN"/>
    <property type="match status" value="1"/>
</dbReference>
<evidence type="ECO:0000256" key="6">
    <source>
        <dbReference type="ARBA" id="ARBA00022989"/>
    </source>
</evidence>
<evidence type="ECO:0000256" key="4">
    <source>
        <dbReference type="ARBA" id="ARBA00022692"/>
    </source>
</evidence>
<name>A0A137P7X1_CONC2</name>
<dbReference type="InterPro" id="IPR013057">
    <property type="entry name" value="AA_transpt_TM"/>
</dbReference>
<feature type="transmembrane region" description="Helical" evidence="8">
    <location>
        <begin position="143"/>
        <end position="159"/>
    </location>
</feature>
<feature type="transmembrane region" description="Helical" evidence="8">
    <location>
        <begin position="329"/>
        <end position="349"/>
    </location>
</feature>
<feature type="transmembrane region" description="Helical" evidence="8">
    <location>
        <begin position="103"/>
        <end position="123"/>
    </location>
</feature>
<reference evidence="10 11" key="1">
    <citation type="journal article" date="2015" name="Genome Biol. Evol.">
        <title>Phylogenomic analyses indicate that early fungi evolved digesting cell walls of algal ancestors of land plants.</title>
        <authorList>
            <person name="Chang Y."/>
            <person name="Wang S."/>
            <person name="Sekimoto S."/>
            <person name="Aerts A.L."/>
            <person name="Choi C."/>
            <person name="Clum A."/>
            <person name="LaButti K.M."/>
            <person name="Lindquist E.A."/>
            <person name="Yee Ngan C."/>
            <person name="Ohm R.A."/>
            <person name="Salamov A.A."/>
            <person name="Grigoriev I.V."/>
            <person name="Spatafora J.W."/>
            <person name="Berbee M.L."/>
        </authorList>
    </citation>
    <scope>NUCLEOTIDE SEQUENCE [LARGE SCALE GENOMIC DNA]</scope>
    <source>
        <strain evidence="10 11">NRRL 28638</strain>
    </source>
</reference>
<dbReference type="EMBL" id="KQ964483">
    <property type="protein sequence ID" value="KXN71113.1"/>
    <property type="molecule type" value="Genomic_DNA"/>
</dbReference>
<organism evidence="10 11">
    <name type="scientific">Conidiobolus coronatus (strain ATCC 28846 / CBS 209.66 / NRRL 28638)</name>
    <name type="common">Delacroixia coronata</name>
    <dbReference type="NCBI Taxonomy" id="796925"/>
    <lineage>
        <taxon>Eukaryota</taxon>
        <taxon>Fungi</taxon>
        <taxon>Fungi incertae sedis</taxon>
        <taxon>Zoopagomycota</taxon>
        <taxon>Entomophthoromycotina</taxon>
        <taxon>Entomophthoromycetes</taxon>
        <taxon>Entomophthorales</taxon>
        <taxon>Ancylistaceae</taxon>
        <taxon>Conidiobolus</taxon>
    </lineage>
</organism>
<evidence type="ECO:0000256" key="2">
    <source>
        <dbReference type="ARBA" id="ARBA00008066"/>
    </source>
</evidence>
<evidence type="ECO:0000256" key="7">
    <source>
        <dbReference type="ARBA" id="ARBA00023136"/>
    </source>
</evidence>
<evidence type="ECO:0000256" key="1">
    <source>
        <dbReference type="ARBA" id="ARBA00004141"/>
    </source>
</evidence>
<evidence type="ECO:0000256" key="5">
    <source>
        <dbReference type="ARBA" id="ARBA00022970"/>
    </source>
</evidence>
<dbReference type="AlphaFoldDB" id="A0A137P7X1"/>
<feature type="transmembrane region" description="Helical" evidence="8">
    <location>
        <begin position="209"/>
        <end position="228"/>
    </location>
</feature>
<dbReference type="PANTHER" id="PTHR22950">
    <property type="entry name" value="AMINO ACID TRANSPORTER"/>
    <property type="match status" value="1"/>
</dbReference>
<accession>A0A137P7X1</accession>
<evidence type="ECO:0000259" key="9">
    <source>
        <dbReference type="Pfam" id="PF01490"/>
    </source>
</evidence>
<keyword evidence="7 8" id="KW-0472">Membrane</keyword>
<evidence type="ECO:0000256" key="8">
    <source>
        <dbReference type="SAM" id="Phobius"/>
    </source>
</evidence>
<evidence type="ECO:0000313" key="11">
    <source>
        <dbReference type="Proteomes" id="UP000070444"/>
    </source>
</evidence>
<comment type="subcellular location">
    <subcellularLocation>
        <location evidence="1">Membrane</location>
        <topology evidence="1">Multi-pass membrane protein</topology>
    </subcellularLocation>
</comment>
<evidence type="ECO:0000256" key="3">
    <source>
        <dbReference type="ARBA" id="ARBA00022448"/>
    </source>
</evidence>
<keyword evidence="5" id="KW-0029">Amino-acid transport</keyword>